<evidence type="ECO:0000313" key="14">
    <source>
        <dbReference type="Proteomes" id="UP000194873"/>
    </source>
</evidence>
<dbReference type="NCBIfam" id="TIGR04057">
    <property type="entry name" value="SusC_RagA_signa"/>
    <property type="match status" value="1"/>
</dbReference>
<evidence type="ECO:0000256" key="2">
    <source>
        <dbReference type="ARBA" id="ARBA00022448"/>
    </source>
</evidence>
<dbReference type="InterPro" id="IPR036942">
    <property type="entry name" value="Beta-barrel_TonB_sf"/>
</dbReference>
<name>A0A243WJL9_9BACT</name>
<keyword evidence="5 9" id="KW-0798">TonB box</keyword>
<evidence type="ECO:0000256" key="6">
    <source>
        <dbReference type="ARBA" id="ARBA00023136"/>
    </source>
</evidence>
<comment type="similarity">
    <text evidence="8 9">Belongs to the TonB-dependent receptor family.</text>
</comment>
<reference evidence="13 14" key="1">
    <citation type="submission" date="2017-01" db="EMBL/GenBank/DDBJ databases">
        <title>A new Hymenobacter.</title>
        <authorList>
            <person name="Liang Y."/>
            <person name="Feng F."/>
        </authorList>
    </citation>
    <scope>NUCLEOTIDE SEQUENCE [LARGE SCALE GENOMIC DNA]</scope>
    <source>
        <strain evidence="13">MIMBbqt21</strain>
    </source>
</reference>
<dbReference type="InterPro" id="IPR037066">
    <property type="entry name" value="Plug_dom_sf"/>
</dbReference>
<dbReference type="FunFam" id="2.170.130.10:FF:000008">
    <property type="entry name" value="SusC/RagA family TonB-linked outer membrane protein"/>
    <property type="match status" value="1"/>
</dbReference>
<evidence type="ECO:0000259" key="11">
    <source>
        <dbReference type="Pfam" id="PF00593"/>
    </source>
</evidence>
<dbReference type="SUPFAM" id="SSF49464">
    <property type="entry name" value="Carboxypeptidase regulatory domain-like"/>
    <property type="match status" value="1"/>
</dbReference>
<dbReference type="EMBL" id="MTSE01000001">
    <property type="protein sequence ID" value="OUJ75820.1"/>
    <property type="molecule type" value="Genomic_DNA"/>
</dbReference>
<feature type="chain" id="PRO_5012150858" description="SusC/RagA family TonB-linked outer membrane protein" evidence="10">
    <location>
        <begin position="28"/>
        <end position="1038"/>
    </location>
</feature>
<keyword evidence="4 8" id="KW-0812">Transmembrane</keyword>
<comment type="caution">
    <text evidence="13">The sequence shown here is derived from an EMBL/GenBank/DDBJ whole genome shotgun (WGS) entry which is preliminary data.</text>
</comment>
<evidence type="ECO:0000313" key="13">
    <source>
        <dbReference type="EMBL" id="OUJ75820.1"/>
    </source>
</evidence>
<dbReference type="Gene3D" id="2.60.40.1120">
    <property type="entry name" value="Carboxypeptidase-like, regulatory domain"/>
    <property type="match status" value="1"/>
</dbReference>
<dbReference type="AlphaFoldDB" id="A0A243WJL9"/>
<keyword evidence="6 8" id="KW-0472">Membrane</keyword>
<evidence type="ECO:0000256" key="7">
    <source>
        <dbReference type="ARBA" id="ARBA00023237"/>
    </source>
</evidence>
<dbReference type="RefSeq" id="WP_086592064.1">
    <property type="nucleotide sequence ID" value="NZ_MTSE01000001.1"/>
</dbReference>
<gene>
    <name evidence="13" type="ORF">BXP70_00530</name>
</gene>
<sequence length="1038" mass="114367">MRNSITHVWRQCLALTAVLLFTQQVWAQTVTGRVTTSETKEPLPGVTVVVKGTSNGTGTNADGSFSLEVPNRTGTLVFSFVGYVTKEVAIDGKSTVDVALGQDTKALDEVVVVGYGTQKKSDVTGSLASVSAEQLQQVPTTNITQALQGRASGVDISGGSFRPGESPAIRIRGNRSVQASNDPLYVVDGIPLAEGTGLNDFNPQDIASIEVLKDASATAIYGSRGANGVVLITTNRGKEGKFTINYNTYMSFDKPLVKADVLTGPQFAEYRREANRTSGSYPTLYPNPVTDYAIFGTDPYTWEGIADAYTWTDRANRVVATRPTTDEEKALYGANVTEIPVYDNSKVRTTNWGDLALRTGITQSHQISASGGTDKLRASISIGYLKQRGVQISQDFSRYTARMTLDYKVNNIISVGGSTNANLNLQNFGTDYYGKMVNQLPISVPYDPSGNPIFLPGADVNIVNPILDPELVFDERRTTRFFGSFYAEAKLAPGLRFRINVGPDFRNRRSGEFQAARSSNRQGGTSWGRNDQNQNFTYVVENLLFYDKQFGNHSLGVTVLESAQQDRSERSFITASNLPYDSQKWYNLGSSYNSSPETFGSSFSKRRLQSWMGRINYSFKDRYVLTASGRYDGSSVLAPGNKWAFFPSFALAWKLQEESFLKDVNQLTELKLRAGYGVVGQSSVDPYLTGGNLGQTAYVWDETPAYGYAPTALKNPDLSWEKTSTVNLGVDFGFFQNRISGSVDVYRAHTFDLLLPRAIPTSSGFGTILQNIGDTRNTGIEVALSTRNIESSKFRWGTDFIFTKNKEEFVKLSSGAQDDVGNRWFIGQPINVYYNYKFQGIWQTNEADLATSYGQKPGQIKVADINNDGKINAQDQTILGSTVPKWSGSVNNTFSYAGFDLSFLVYARVGQMTNLNFRPGLGGRYQANDVNYWTLSNPSNDYPRPDKSADIALYGDARRFISASFVKVRSISLNYTFPKAIVEKFKGQNLSAYVNVVNPFLFTKVKNFDPEITDPNTRTVSDNSLSVKSLVVGLRVGF</sequence>
<keyword evidence="10" id="KW-0732">Signal</keyword>
<evidence type="ECO:0000256" key="3">
    <source>
        <dbReference type="ARBA" id="ARBA00022452"/>
    </source>
</evidence>
<accession>A0A243WJL9</accession>
<dbReference type="Gene3D" id="2.40.170.20">
    <property type="entry name" value="TonB-dependent receptor, beta-barrel domain"/>
    <property type="match status" value="1"/>
</dbReference>
<keyword evidence="7 8" id="KW-0998">Cell outer membrane</keyword>
<evidence type="ECO:0008006" key="15">
    <source>
        <dbReference type="Google" id="ProtNLM"/>
    </source>
</evidence>
<comment type="subcellular location">
    <subcellularLocation>
        <location evidence="1 8">Cell outer membrane</location>
        <topology evidence="1 8">Multi-pass membrane protein</topology>
    </subcellularLocation>
</comment>
<dbReference type="SUPFAM" id="SSF56935">
    <property type="entry name" value="Porins"/>
    <property type="match status" value="1"/>
</dbReference>
<dbReference type="InterPro" id="IPR008969">
    <property type="entry name" value="CarboxyPept-like_regulatory"/>
</dbReference>
<evidence type="ECO:0000256" key="4">
    <source>
        <dbReference type="ARBA" id="ARBA00022692"/>
    </source>
</evidence>
<evidence type="ECO:0000259" key="12">
    <source>
        <dbReference type="Pfam" id="PF07715"/>
    </source>
</evidence>
<evidence type="ECO:0000256" key="10">
    <source>
        <dbReference type="SAM" id="SignalP"/>
    </source>
</evidence>
<feature type="domain" description="TonB-dependent receptor-like beta-barrel" evidence="11">
    <location>
        <begin position="518"/>
        <end position="997"/>
    </location>
</feature>
<keyword evidence="14" id="KW-1185">Reference proteome</keyword>
<keyword evidence="3 8" id="KW-1134">Transmembrane beta strand</keyword>
<dbReference type="GO" id="GO:0009279">
    <property type="term" value="C:cell outer membrane"/>
    <property type="evidence" value="ECO:0007669"/>
    <property type="project" value="UniProtKB-SubCell"/>
</dbReference>
<proteinExistence type="inferred from homology"/>
<dbReference type="InterPro" id="IPR023997">
    <property type="entry name" value="TonB-dep_OMP_SusC/RagA_CS"/>
</dbReference>
<feature type="domain" description="TonB-dependent receptor plug" evidence="12">
    <location>
        <begin position="120"/>
        <end position="229"/>
    </location>
</feature>
<organism evidence="13 14">
    <name type="scientific">Hymenobacter crusticola</name>
    <dbReference type="NCBI Taxonomy" id="1770526"/>
    <lineage>
        <taxon>Bacteria</taxon>
        <taxon>Pseudomonadati</taxon>
        <taxon>Bacteroidota</taxon>
        <taxon>Cytophagia</taxon>
        <taxon>Cytophagales</taxon>
        <taxon>Hymenobacteraceae</taxon>
        <taxon>Hymenobacter</taxon>
    </lineage>
</organism>
<dbReference type="Proteomes" id="UP000194873">
    <property type="component" value="Unassembled WGS sequence"/>
</dbReference>
<dbReference type="NCBIfam" id="TIGR04056">
    <property type="entry name" value="OMP_RagA_SusC"/>
    <property type="match status" value="1"/>
</dbReference>
<dbReference type="PROSITE" id="PS52016">
    <property type="entry name" value="TONB_DEPENDENT_REC_3"/>
    <property type="match status" value="1"/>
</dbReference>
<evidence type="ECO:0000256" key="5">
    <source>
        <dbReference type="ARBA" id="ARBA00023077"/>
    </source>
</evidence>
<dbReference type="InterPro" id="IPR000531">
    <property type="entry name" value="Beta-barrel_TonB"/>
</dbReference>
<dbReference type="InterPro" id="IPR012910">
    <property type="entry name" value="Plug_dom"/>
</dbReference>
<dbReference type="Pfam" id="PF13715">
    <property type="entry name" value="CarbopepD_reg_2"/>
    <property type="match status" value="1"/>
</dbReference>
<dbReference type="Gene3D" id="2.170.130.10">
    <property type="entry name" value="TonB-dependent receptor, plug domain"/>
    <property type="match status" value="1"/>
</dbReference>
<protein>
    <recommendedName>
        <fullName evidence="15">SusC/RagA family TonB-linked outer membrane protein</fullName>
    </recommendedName>
</protein>
<dbReference type="InterPro" id="IPR023996">
    <property type="entry name" value="TonB-dep_OMP_SusC/RagA"/>
</dbReference>
<evidence type="ECO:0000256" key="1">
    <source>
        <dbReference type="ARBA" id="ARBA00004571"/>
    </source>
</evidence>
<feature type="signal peptide" evidence="10">
    <location>
        <begin position="1"/>
        <end position="27"/>
    </location>
</feature>
<dbReference type="OrthoDB" id="9768177at2"/>
<dbReference type="Pfam" id="PF00593">
    <property type="entry name" value="TonB_dep_Rec_b-barrel"/>
    <property type="match status" value="1"/>
</dbReference>
<dbReference type="Pfam" id="PF07715">
    <property type="entry name" value="Plug"/>
    <property type="match status" value="1"/>
</dbReference>
<evidence type="ECO:0000256" key="9">
    <source>
        <dbReference type="RuleBase" id="RU003357"/>
    </source>
</evidence>
<dbReference type="InterPro" id="IPR039426">
    <property type="entry name" value="TonB-dep_rcpt-like"/>
</dbReference>
<evidence type="ECO:0000256" key="8">
    <source>
        <dbReference type="PROSITE-ProRule" id="PRU01360"/>
    </source>
</evidence>
<keyword evidence="2 8" id="KW-0813">Transport</keyword>